<protein>
    <submittedName>
        <fullName evidence="2">Uncharacterized protein</fullName>
    </submittedName>
</protein>
<accession>A0A369KQG0</accession>
<reference evidence="2" key="1">
    <citation type="submission" date="2018-04" db="EMBL/GenBank/DDBJ databases">
        <title>Draft genome sequence of the Candidatus Spirobacillus cienkowskii, a pathogen of freshwater Daphnia species, reconstructed from hemolymph metagenomic reads.</title>
        <authorList>
            <person name="Bresciani L."/>
            <person name="Lemos L.N."/>
            <person name="Wale N."/>
            <person name="Lin J.Y."/>
            <person name="Fernandes G.R."/>
            <person name="Duffy M.A."/>
            <person name="Rodrigues J.M."/>
        </authorList>
    </citation>
    <scope>NUCLEOTIDE SEQUENCE [LARGE SCALE GENOMIC DNA]</scope>
    <source>
        <strain evidence="2">Binning01</strain>
    </source>
</reference>
<dbReference type="EMBL" id="QOVW01000080">
    <property type="protein sequence ID" value="RDB35610.1"/>
    <property type="molecule type" value="Genomic_DNA"/>
</dbReference>
<dbReference type="Proteomes" id="UP000253934">
    <property type="component" value="Unassembled WGS sequence"/>
</dbReference>
<proteinExistence type="predicted"/>
<keyword evidence="1" id="KW-0472">Membrane</keyword>
<keyword evidence="1" id="KW-1133">Transmembrane helix</keyword>
<evidence type="ECO:0000313" key="3">
    <source>
        <dbReference type="Proteomes" id="UP000253934"/>
    </source>
</evidence>
<dbReference type="AlphaFoldDB" id="A0A369KQG0"/>
<organism evidence="2 3">
    <name type="scientific">Spirobacillus cienkowskii</name>
    <dbReference type="NCBI Taxonomy" id="495820"/>
    <lineage>
        <taxon>Bacteria</taxon>
        <taxon>Pseudomonadati</taxon>
        <taxon>Bdellovibrionota</taxon>
        <taxon>Oligoflexia</taxon>
        <taxon>Silvanigrellales</taxon>
        <taxon>Spirobacillus</taxon>
    </lineage>
</organism>
<name>A0A369KQG0_9BACT</name>
<feature type="transmembrane region" description="Helical" evidence="1">
    <location>
        <begin position="14"/>
        <end position="37"/>
    </location>
</feature>
<keyword evidence="3" id="KW-1185">Reference proteome</keyword>
<sequence length="63" mass="7061">MVTQNKSDVLKTRITIFLIGSLFVAFLSAVVFIFMIAQQPNTPNAFATSESQQNNSKTAEKWH</sequence>
<evidence type="ECO:0000313" key="2">
    <source>
        <dbReference type="EMBL" id="RDB35610.1"/>
    </source>
</evidence>
<gene>
    <name evidence="2" type="ORF">DCC88_09355</name>
</gene>
<comment type="caution">
    <text evidence="2">The sequence shown here is derived from an EMBL/GenBank/DDBJ whole genome shotgun (WGS) entry which is preliminary data.</text>
</comment>
<evidence type="ECO:0000256" key="1">
    <source>
        <dbReference type="SAM" id="Phobius"/>
    </source>
</evidence>
<keyword evidence="1" id="KW-0812">Transmembrane</keyword>